<dbReference type="Proteomes" id="UP000034150">
    <property type="component" value="Unassembled WGS sequence"/>
</dbReference>
<protein>
    <submittedName>
        <fullName evidence="1">Uncharacterized protein</fullName>
    </submittedName>
</protein>
<gene>
    <name evidence="1" type="ORF">WN67_06480</name>
</gene>
<name>A0A0M2K688_9MYCO</name>
<reference evidence="1 2" key="1">
    <citation type="journal article" date="2015" name="Genome Announc.">
        <title>Draft Genome Sequence of Mycobacterium obuense Strain UC1, Isolated from Patient Sputum.</title>
        <authorList>
            <person name="Greninger A.L."/>
            <person name="Cunningham G."/>
            <person name="Hsu E.D."/>
            <person name="Yu J.M."/>
            <person name="Chiu C.Y."/>
            <person name="Miller S."/>
        </authorList>
    </citation>
    <scope>NUCLEOTIDE SEQUENCE [LARGE SCALE GENOMIC DNA]</scope>
    <source>
        <strain evidence="1 2">UC1</strain>
    </source>
</reference>
<accession>A0A0M2K688</accession>
<dbReference type="EMBL" id="LAUZ02000028">
    <property type="protein sequence ID" value="KKF02740.1"/>
    <property type="molecule type" value="Genomic_DNA"/>
</dbReference>
<proteinExistence type="predicted"/>
<dbReference type="RefSeq" id="WP_043416111.1">
    <property type="nucleotide sequence ID" value="NZ_CALTXN010000070.1"/>
</dbReference>
<dbReference type="GO" id="GO:0003678">
    <property type="term" value="F:DNA helicase activity"/>
    <property type="evidence" value="ECO:0007669"/>
    <property type="project" value="InterPro"/>
</dbReference>
<dbReference type="InterPro" id="IPR016136">
    <property type="entry name" value="DNA_helicase_N/primase_C"/>
</dbReference>
<dbReference type="InterPro" id="IPR036185">
    <property type="entry name" value="DNA_heli_DnaB-like_N_sf"/>
</dbReference>
<dbReference type="OrthoDB" id="4729843at2"/>
<comment type="caution">
    <text evidence="1">The sequence shown here is derived from an EMBL/GenBank/DDBJ whole genome shotgun (WGS) entry which is preliminary data.</text>
</comment>
<dbReference type="SUPFAM" id="SSF48024">
    <property type="entry name" value="N-terminal domain of DnaB helicase"/>
    <property type="match status" value="1"/>
</dbReference>
<sequence>MTAAIRHNLRVVPSTPGADDTFVRNRVEADAAVADYVVAHLAPEPQFIGALLYLPVDEARILLELVPDDAIAKPVARWAYELIRRLINQGEKADPVTVLAAGKRISARQALCPDEPPTEKRYKDLALYLVEAYTQNISSALATSLARQVLDDAYRRAFSNLGQRMQQLGEADVDRHELTAQFGLIREELADLWRRGETAAKLATGADR</sequence>
<dbReference type="PATRIC" id="fig|1807.13.peg.2766"/>
<dbReference type="Gene3D" id="1.10.860.10">
    <property type="entry name" value="DNAb Helicase, Chain A"/>
    <property type="match status" value="1"/>
</dbReference>
<organism evidence="1 2">
    <name type="scientific">Mycolicibacterium obuense</name>
    <dbReference type="NCBI Taxonomy" id="1807"/>
    <lineage>
        <taxon>Bacteria</taxon>
        <taxon>Bacillati</taxon>
        <taxon>Actinomycetota</taxon>
        <taxon>Actinomycetes</taxon>
        <taxon>Mycobacteriales</taxon>
        <taxon>Mycobacteriaceae</taxon>
        <taxon>Mycolicibacterium</taxon>
    </lineage>
</organism>
<evidence type="ECO:0000313" key="1">
    <source>
        <dbReference type="EMBL" id="KKF02740.1"/>
    </source>
</evidence>
<keyword evidence="2" id="KW-1185">Reference proteome</keyword>
<dbReference type="AlphaFoldDB" id="A0A0M2K688"/>
<evidence type="ECO:0000313" key="2">
    <source>
        <dbReference type="Proteomes" id="UP000034150"/>
    </source>
</evidence>
<dbReference type="GO" id="GO:0005524">
    <property type="term" value="F:ATP binding"/>
    <property type="evidence" value="ECO:0007669"/>
    <property type="project" value="InterPro"/>
</dbReference>
<dbReference type="GO" id="GO:0006260">
    <property type="term" value="P:DNA replication"/>
    <property type="evidence" value="ECO:0007669"/>
    <property type="project" value="InterPro"/>
</dbReference>